<dbReference type="InterPro" id="IPR011701">
    <property type="entry name" value="MFS"/>
</dbReference>
<feature type="transmembrane region" description="Helical" evidence="1">
    <location>
        <begin position="388"/>
        <end position="405"/>
    </location>
</feature>
<feature type="transmembrane region" description="Helical" evidence="1">
    <location>
        <begin position="69"/>
        <end position="89"/>
    </location>
</feature>
<dbReference type="PANTHER" id="PTHR23534">
    <property type="entry name" value="MFS PERMEASE"/>
    <property type="match status" value="1"/>
</dbReference>
<keyword evidence="3" id="KW-1185">Reference proteome</keyword>
<feature type="transmembrane region" description="Helical" evidence="1">
    <location>
        <begin position="96"/>
        <end position="116"/>
    </location>
</feature>
<proteinExistence type="predicted"/>
<evidence type="ECO:0000256" key="1">
    <source>
        <dbReference type="SAM" id="Phobius"/>
    </source>
</evidence>
<organism evidence="2 3">
    <name type="scientific">Deinococcus radiophilus</name>
    <dbReference type="NCBI Taxonomy" id="32062"/>
    <lineage>
        <taxon>Bacteria</taxon>
        <taxon>Thermotogati</taxon>
        <taxon>Deinococcota</taxon>
        <taxon>Deinococci</taxon>
        <taxon>Deinococcales</taxon>
        <taxon>Deinococcaceae</taxon>
        <taxon>Deinococcus</taxon>
    </lineage>
</organism>
<dbReference type="Proteomes" id="UP000277766">
    <property type="component" value="Unassembled WGS sequence"/>
</dbReference>
<dbReference type="AlphaFoldDB" id="A0A3S0RKJ8"/>
<feature type="transmembrane region" description="Helical" evidence="1">
    <location>
        <begin position="306"/>
        <end position="324"/>
    </location>
</feature>
<dbReference type="OrthoDB" id="8558006at2"/>
<sequence>MFNSPGNRWHSSGVTISPAAGDTPQFSVLASRLWPLYLSQALATGATTVSTILASLVMSDLGSEHLSGLPATLISVSAALSASFFGALMIRQGRKLGLSSAFVLGALGGALGFAGAKSGTMPVFLAGAAALGAAQGGFQQARYAAAESVPTGVRGLALGLLMLMSVLGSWVMTGFGEQITALGTRLGTDEEVTGWLVGAGLLGVAALLITIWRPVREPTQVMQASGPDQKPSLMAALAVPGVKSTAAAFAAAQAVMVTLMSLTPLRAHHMGLDHGSIAGLISGHIAGMFAFGLLTGPLIDRLGLRFGYITGGALLLMAAAASVTSTHAGLLLSMFVLGLGWNLVSLTTSKVLARHPAAQGPSDSLAFAASATGTLLGGLLMAQAGFPALAAAAGVLCLIPFWSAWRVGRG</sequence>
<dbReference type="Gene3D" id="1.20.1250.20">
    <property type="entry name" value="MFS general substrate transporter like domains"/>
    <property type="match status" value="1"/>
</dbReference>
<protein>
    <submittedName>
        <fullName evidence="2">MFS transporter</fullName>
    </submittedName>
</protein>
<feature type="transmembrane region" description="Helical" evidence="1">
    <location>
        <begin position="153"/>
        <end position="172"/>
    </location>
</feature>
<name>A0A3S0RKJ8_9DEIO</name>
<feature type="transmembrane region" description="Helical" evidence="1">
    <location>
        <begin position="192"/>
        <end position="212"/>
    </location>
</feature>
<keyword evidence="1" id="KW-0812">Transmembrane</keyword>
<dbReference type="InterPro" id="IPR036259">
    <property type="entry name" value="MFS_trans_sf"/>
</dbReference>
<keyword evidence="1" id="KW-0472">Membrane</keyword>
<evidence type="ECO:0000313" key="3">
    <source>
        <dbReference type="Proteomes" id="UP000277766"/>
    </source>
</evidence>
<keyword evidence="1" id="KW-1133">Transmembrane helix</keyword>
<dbReference type="EMBL" id="RXPE01000001">
    <property type="protein sequence ID" value="RTR30683.1"/>
    <property type="molecule type" value="Genomic_DNA"/>
</dbReference>
<feature type="transmembrane region" description="Helical" evidence="1">
    <location>
        <begin position="122"/>
        <end position="141"/>
    </location>
</feature>
<dbReference type="Pfam" id="PF07690">
    <property type="entry name" value="MFS_1"/>
    <property type="match status" value="1"/>
</dbReference>
<accession>A0A3S0RKJ8</accession>
<feature type="transmembrane region" description="Helical" evidence="1">
    <location>
        <begin position="276"/>
        <end position="294"/>
    </location>
</feature>
<gene>
    <name evidence="2" type="ORF">EJ104_00025</name>
</gene>
<evidence type="ECO:0000313" key="2">
    <source>
        <dbReference type="EMBL" id="RTR30683.1"/>
    </source>
</evidence>
<feature type="transmembrane region" description="Helical" evidence="1">
    <location>
        <begin position="233"/>
        <end position="256"/>
    </location>
</feature>
<reference evidence="2 3" key="1">
    <citation type="submission" date="2018-12" db="EMBL/GenBank/DDBJ databases">
        <title>Deinococcus radiophilus ATCC 27603 genome sequencing and assembly.</title>
        <authorList>
            <person name="Maclea K.S."/>
            <person name="Maynard C.R."/>
        </authorList>
    </citation>
    <scope>NUCLEOTIDE SEQUENCE [LARGE SCALE GENOMIC DNA]</scope>
    <source>
        <strain evidence="2 3">ATCC 27603</strain>
    </source>
</reference>
<dbReference type="SUPFAM" id="SSF103473">
    <property type="entry name" value="MFS general substrate transporter"/>
    <property type="match status" value="1"/>
</dbReference>
<feature type="transmembrane region" description="Helical" evidence="1">
    <location>
        <begin position="36"/>
        <end position="57"/>
    </location>
</feature>
<dbReference type="GO" id="GO:0022857">
    <property type="term" value="F:transmembrane transporter activity"/>
    <property type="evidence" value="ECO:0007669"/>
    <property type="project" value="InterPro"/>
</dbReference>
<dbReference type="PANTHER" id="PTHR23534:SF1">
    <property type="entry name" value="MAJOR FACILITATOR SUPERFAMILY PROTEIN"/>
    <property type="match status" value="1"/>
</dbReference>
<comment type="caution">
    <text evidence="2">The sequence shown here is derived from an EMBL/GenBank/DDBJ whole genome shotgun (WGS) entry which is preliminary data.</text>
</comment>